<organism evidence="1">
    <name type="scientific">marine sediment metagenome</name>
    <dbReference type="NCBI Taxonomy" id="412755"/>
    <lineage>
        <taxon>unclassified sequences</taxon>
        <taxon>metagenomes</taxon>
        <taxon>ecological metagenomes</taxon>
    </lineage>
</organism>
<proteinExistence type="predicted"/>
<reference evidence="1" key="1">
    <citation type="journal article" date="2014" name="Front. Microbiol.">
        <title>High frequency of phylogenetically diverse reductive dehalogenase-homologous genes in deep subseafloor sedimentary metagenomes.</title>
        <authorList>
            <person name="Kawai M."/>
            <person name="Futagami T."/>
            <person name="Toyoda A."/>
            <person name="Takaki Y."/>
            <person name="Nishi S."/>
            <person name="Hori S."/>
            <person name="Arai W."/>
            <person name="Tsubouchi T."/>
            <person name="Morono Y."/>
            <person name="Uchiyama I."/>
            <person name="Ito T."/>
            <person name="Fujiyama A."/>
            <person name="Inagaki F."/>
            <person name="Takami H."/>
        </authorList>
    </citation>
    <scope>NUCLEOTIDE SEQUENCE</scope>
    <source>
        <strain evidence="1">Expedition CK06-06</strain>
    </source>
</reference>
<accession>X1FHA3</accession>
<name>X1FHA3_9ZZZZ</name>
<dbReference type="AlphaFoldDB" id="X1FHA3"/>
<gene>
    <name evidence="1" type="ORF">S03H2_19346</name>
</gene>
<comment type="caution">
    <text evidence="1">The sequence shown here is derived from an EMBL/GenBank/DDBJ whole genome shotgun (WGS) entry which is preliminary data.</text>
</comment>
<dbReference type="EMBL" id="BARU01010099">
    <property type="protein sequence ID" value="GAH45006.1"/>
    <property type="molecule type" value="Genomic_DNA"/>
</dbReference>
<evidence type="ECO:0000313" key="1">
    <source>
        <dbReference type="EMBL" id="GAH45006.1"/>
    </source>
</evidence>
<protein>
    <submittedName>
        <fullName evidence="1">Uncharacterized protein</fullName>
    </submittedName>
</protein>
<sequence>MIRHEMYEYIMVAGLNWFFPIKARPGEVILVNCVSIYNQSGANYAACYKAIKCHGRIFRVNSTAAINNGVVQRWEGDNFLINNDELGVAVTPNAAGETTQVTFQIIRVLDSDYDKIVGL</sequence>